<dbReference type="InterPro" id="IPR022939">
    <property type="entry name" value="Nb(III)_bact/plant"/>
</dbReference>
<dbReference type="CDD" id="cd07828">
    <property type="entry name" value="lipocalin_heme-bd-THAP4-like"/>
    <property type="match status" value="1"/>
</dbReference>
<dbReference type="HAMAP" id="MF_01297">
    <property type="entry name" value="nitrobindin"/>
    <property type="match status" value="1"/>
</dbReference>
<sequence>MFEIPENLPPELLPVAWMIGRWEGAGLFDYPGTRKGRFGQELVLLNDGRPFLEWHSHTWELDEEGNQIKPLATELGFLRVPSEGQVELMLAHPTGIVEMYYGTIEPARLTMATDGVMRSPHAKDYTAASRLYGLVNSELFWVMDMAAMGHPMQSHVSAQLKRVS</sequence>
<keyword evidence="1" id="KW-0349">Heme</keyword>
<comment type="pathway">
    <text evidence="1">Nitrogen metabolism.</text>
</comment>
<accession>A0ABQ6HSH3</accession>
<dbReference type="Gene3D" id="2.40.128.20">
    <property type="match status" value="1"/>
</dbReference>
<dbReference type="Pfam" id="PF08768">
    <property type="entry name" value="THAP4_heme-bd"/>
    <property type="match status" value="1"/>
</dbReference>
<dbReference type="PANTHER" id="PTHR15854">
    <property type="entry name" value="THAP4 PROTEIN"/>
    <property type="match status" value="1"/>
</dbReference>
<dbReference type="EC" id="5.99.-.-" evidence="1"/>
<evidence type="ECO:0000256" key="1">
    <source>
        <dbReference type="HAMAP-Rule" id="MF_01297"/>
    </source>
</evidence>
<protein>
    <recommendedName>
        <fullName evidence="1">Peroxynitrite isomerase</fullName>
        <ecNumber evidence="1">5.99.-.-</ecNumber>
    </recommendedName>
    <alternativeName>
        <fullName evidence="1">Ferric nitrobindin</fullName>
        <shortName evidence="1">Nb(III)</shortName>
    </alternativeName>
</protein>
<feature type="binding site" evidence="1">
    <location>
        <position position="123"/>
    </location>
    <ligand>
        <name>heme b</name>
        <dbReference type="ChEBI" id="CHEBI:60344"/>
    </ligand>
</feature>
<comment type="caution">
    <text evidence="1">Lacks conserved residue(s) required for the propagation of feature annotation.</text>
</comment>
<reference evidence="4" key="1">
    <citation type="journal article" date="2019" name="Int. J. Syst. Evol. Microbiol.">
        <title>The Global Catalogue of Microorganisms (GCM) 10K type strain sequencing project: providing services to taxonomists for standard genome sequencing and annotation.</title>
        <authorList>
            <consortium name="The Broad Institute Genomics Platform"/>
            <consortium name="The Broad Institute Genome Sequencing Center for Infectious Disease"/>
            <person name="Wu L."/>
            <person name="Ma J."/>
        </authorList>
    </citation>
    <scope>NUCLEOTIDE SEQUENCE [LARGE SCALE GENOMIC DNA]</scope>
    <source>
        <strain evidence="4">NBRC 105830</strain>
    </source>
</reference>
<dbReference type="PANTHER" id="PTHR15854:SF4">
    <property type="entry name" value="PEROXYNITRITE ISOMERASE THAP4"/>
    <property type="match status" value="1"/>
</dbReference>
<feature type="binding site" description="axial binding residue" evidence="1">
    <location>
        <position position="155"/>
    </location>
    <ligand>
        <name>heme b</name>
        <dbReference type="ChEBI" id="CHEBI:60344"/>
    </ligand>
    <ligandPart>
        <name>Fe</name>
        <dbReference type="ChEBI" id="CHEBI:18248"/>
    </ligandPart>
</feature>
<proteinExistence type="inferred from homology"/>
<dbReference type="InterPro" id="IPR014878">
    <property type="entry name" value="THAP4-like_heme-bd"/>
</dbReference>
<dbReference type="SUPFAM" id="SSF50814">
    <property type="entry name" value="Lipocalins"/>
    <property type="match status" value="1"/>
</dbReference>
<organism evidence="3 4">
    <name type="scientific">Arsenicicoccus piscis</name>
    <dbReference type="NCBI Taxonomy" id="673954"/>
    <lineage>
        <taxon>Bacteria</taxon>
        <taxon>Bacillati</taxon>
        <taxon>Actinomycetota</taxon>
        <taxon>Actinomycetes</taxon>
        <taxon>Micrococcales</taxon>
        <taxon>Intrasporangiaceae</taxon>
        <taxon>Arsenicicoccus</taxon>
    </lineage>
</organism>
<gene>
    <name evidence="3" type="ORF">GCM10025862_28140</name>
</gene>
<keyword evidence="4" id="KW-1185">Reference proteome</keyword>
<comment type="similarity">
    <text evidence="1">Belongs to the nitrobindin family.</text>
</comment>
<dbReference type="Proteomes" id="UP001157109">
    <property type="component" value="Unassembled WGS sequence"/>
</dbReference>
<evidence type="ECO:0000313" key="4">
    <source>
        <dbReference type="Proteomes" id="UP001157109"/>
    </source>
</evidence>
<comment type="catalytic activity">
    <reaction evidence="1">
        <text>peroxynitrite = nitrate</text>
        <dbReference type="Rhea" id="RHEA:63116"/>
        <dbReference type="ChEBI" id="CHEBI:17632"/>
        <dbReference type="ChEBI" id="CHEBI:25941"/>
    </reaction>
</comment>
<evidence type="ECO:0000259" key="2">
    <source>
        <dbReference type="Pfam" id="PF08768"/>
    </source>
</evidence>
<dbReference type="RefSeq" id="WP_241443956.1">
    <property type="nucleotide sequence ID" value="NZ_BSUJ01000001.1"/>
</dbReference>
<name>A0ABQ6HSH3_9MICO</name>
<dbReference type="InterPro" id="IPR045165">
    <property type="entry name" value="Nitrobindin"/>
</dbReference>
<keyword evidence="1" id="KW-0479">Metal-binding</keyword>
<feature type="short sequence motif" description="GXWXGXG" evidence="1">
    <location>
        <begin position="20"/>
        <end position="26"/>
    </location>
</feature>
<comment type="cofactor">
    <cofactor evidence="1">
        <name>heme b</name>
        <dbReference type="ChEBI" id="CHEBI:60344"/>
    </cofactor>
    <text evidence="1">Binds 1 heme b group per subunit, that coordinates a highly solvent-exposed Fe(III) atom.</text>
</comment>
<comment type="domain">
    <text evidence="1">Forms a 10-stranded antiparallel beta-barrel structure able to accommodate a hydrophobic ligand in its interior. In fact, this fold hosts the heme group, which is located in a wide surface cleft.</text>
</comment>
<keyword evidence="1" id="KW-0408">Iron</keyword>
<dbReference type="EMBL" id="BSUJ01000001">
    <property type="protein sequence ID" value="GMA20793.1"/>
    <property type="molecule type" value="Genomic_DNA"/>
</dbReference>
<dbReference type="InterPro" id="IPR012674">
    <property type="entry name" value="Calycin"/>
</dbReference>
<feature type="domain" description="THAP4-like heme-binding" evidence="2">
    <location>
        <begin position="11"/>
        <end position="162"/>
    </location>
</feature>
<evidence type="ECO:0000313" key="3">
    <source>
        <dbReference type="EMBL" id="GMA20793.1"/>
    </source>
</evidence>
<keyword evidence="1" id="KW-0413">Isomerase</keyword>
<comment type="caution">
    <text evidence="3">The sequence shown here is derived from an EMBL/GenBank/DDBJ whole genome shotgun (WGS) entry which is preliminary data.</text>
</comment>
<comment type="function">
    <text evidence="1">Heme-binding protein able to scavenge peroxynitrite and to protect free L-tyrosine against peroxynitrite-mediated nitration, by acting as a peroxynitrite isomerase that converts peroxynitrite to nitrate. Therefore, this protein likely plays a role in peroxynitrite sensing and in the detoxification of reactive nitrogen and oxygen species (RNS and ROS, respectively). Is able to bind nitric oxide (NO) in vitro, but may act as a sensor of peroxynitrite levels in vivo.</text>
</comment>